<evidence type="ECO:0000313" key="2">
    <source>
        <dbReference type="EMBL" id="KAJ7364864.1"/>
    </source>
</evidence>
<proteinExistence type="predicted"/>
<comment type="caution">
    <text evidence="2">The sequence shown here is derived from an EMBL/GenBank/DDBJ whole genome shotgun (WGS) entry which is preliminary data.</text>
</comment>
<protein>
    <submittedName>
        <fullName evidence="2">Uncharacterized protein</fullName>
    </submittedName>
</protein>
<reference evidence="2" key="1">
    <citation type="submission" date="2023-03" db="EMBL/GenBank/DDBJ databases">
        <title>Massive genome expansion in bonnet fungi (Mycena s.s.) driven by repeated elements and novel gene families across ecological guilds.</title>
        <authorList>
            <consortium name="Lawrence Berkeley National Laboratory"/>
            <person name="Harder C.B."/>
            <person name="Miyauchi S."/>
            <person name="Viragh M."/>
            <person name="Kuo A."/>
            <person name="Thoen E."/>
            <person name="Andreopoulos B."/>
            <person name="Lu D."/>
            <person name="Skrede I."/>
            <person name="Drula E."/>
            <person name="Henrissat B."/>
            <person name="Morin E."/>
            <person name="Kohler A."/>
            <person name="Barry K."/>
            <person name="LaButti K."/>
            <person name="Morin E."/>
            <person name="Salamov A."/>
            <person name="Lipzen A."/>
            <person name="Mereny Z."/>
            <person name="Hegedus B."/>
            <person name="Baldrian P."/>
            <person name="Stursova M."/>
            <person name="Weitz H."/>
            <person name="Taylor A."/>
            <person name="Grigoriev I.V."/>
            <person name="Nagy L.G."/>
            <person name="Martin F."/>
            <person name="Kauserud H."/>
        </authorList>
    </citation>
    <scope>NUCLEOTIDE SEQUENCE</scope>
    <source>
        <strain evidence="2">CBHHK002</strain>
    </source>
</reference>
<gene>
    <name evidence="2" type="ORF">DFH08DRAFT_950416</name>
</gene>
<evidence type="ECO:0000313" key="3">
    <source>
        <dbReference type="Proteomes" id="UP001218218"/>
    </source>
</evidence>
<keyword evidence="3" id="KW-1185">Reference proteome</keyword>
<feature type="region of interest" description="Disordered" evidence="1">
    <location>
        <begin position="28"/>
        <end position="138"/>
    </location>
</feature>
<dbReference type="EMBL" id="JARIHO010000003">
    <property type="protein sequence ID" value="KAJ7364864.1"/>
    <property type="molecule type" value="Genomic_DNA"/>
</dbReference>
<sequence length="138" mass="15041">MSLLGVDKSGLTDCTEILPQSVDLKDFSVSSSNSGKQLTDPVIDPAKLEAEHGGAYGTRISTPLFNTTNNTGSEQQQQQQMDAQERTTSPDSEDYEDEVVQPMPTSPPSLDHRYRADGQPQHVEHGRRRRTRGAGSAA</sequence>
<dbReference type="Proteomes" id="UP001218218">
    <property type="component" value="Unassembled WGS sequence"/>
</dbReference>
<dbReference type="AlphaFoldDB" id="A0AAD7AQ85"/>
<evidence type="ECO:0000256" key="1">
    <source>
        <dbReference type="SAM" id="MobiDB-lite"/>
    </source>
</evidence>
<accession>A0AAD7AQ85</accession>
<name>A0AAD7AQ85_9AGAR</name>
<feature type="compositionally biased region" description="Polar residues" evidence="1">
    <location>
        <begin position="28"/>
        <end position="37"/>
    </location>
</feature>
<feature type="compositionally biased region" description="Polar residues" evidence="1">
    <location>
        <begin position="59"/>
        <end position="74"/>
    </location>
</feature>
<organism evidence="2 3">
    <name type="scientific">Mycena albidolilacea</name>
    <dbReference type="NCBI Taxonomy" id="1033008"/>
    <lineage>
        <taxon>Eukaryota</taxon>
        <taxon>Fungi</taxon>
        <taxon>Dikarya</taxon>
        <taxon>Basidiomycota</taxon>
        <taxon>Agaricomycotina</taxon>
        <taxon>Agaricomycetes</taxon>
        <taxon>Agaricomycetidae</taxon>
        <taxon>Agaricales</taxon>
        <taxon>Marasmiineae</taxon>
        <taxon>Mycenaceae</taxon>
        <taxon>Mycena</taxon>
    </lineage>
</organism>